<dbReference type="AlphaFoldDB" id="A0A4Z2HNC6"/>
<dbReference type="Proteomes" id="UP000314294">
    <property type="component" value="Unassembled WGS sequence"/>
</dbReference>
<accession>A0A4Z2HNC6</accession>
<feature type="compositionally biased region" description="Basic and acidic residues" evidence="1">
    <location>
        <begin position="59"/>
        <end position="72"/>
    </location>
</feature>
<reference evidence="2 3" key="1">
    <citation type="submission" date="2019-03" db="EMBL/GenBank/DDBJ databases">
        <title>First draft genome of Liparis tanakae, snailfish: a comprehensive survey of snailfish specific genes.</title>
        <authorList>
            <person name="Kim W."/>
            <person name="Song I."/>
            <person name="Jeong J.-H."/>
            <person name="Kim D."/>
            <person name="Kim S."/>
            <person name="Ryu S."/>
            <person name="Song J.Y."/>
            <person name="Lee S.K."/>
        </authorList>
    </citation>
    <scope>NUCLEOTIDE SEQUENCE [LARGE SCALE GENOMIC DNA]</scope>
    <source>
        <tissue evidence="2">Muscle</tissue>
    </source>
</reference>
<protein>
    <submittedName>
        <fullName evidence="2">Uncharacterized protein</fullName>
    </submittedName>
</protein>
<evidence type="ECO:0000256" key="1">
    <source>
        <dbReference type="SAM" id="MobiDB-lite"/>
    </source>
</evidence>
<gene>
    <name evidence="2" type="ORF">EYF80_022463</name>
</gene>
<evidence type="ECO:0000313" key="2">
    <source>
        <dbReference type="EMBL" id="TNN67356.1"/>
    </source>
</evidence>
<organism evidence="2 3">
    <name type="scientific">Liparis tanakae</name>
    <name type="common">Tanaka's snailfish</name>
    <dbReference type="NCBI Taxonomy" id="230148"/>
    <lineage>
        <taxon>Eukaryota</taxon>
        <taxon>Metazoa</taxon>
        <taxon>Chordata</taxon>
        <taxon>Craniata</taxon>
        <taxon>Vertebrata</taxon>
        <taxon>Euteleostomi</taxon>
        <taxon>Actinopterygii</taxon>
        <taxon>Neopterygii</taxon>
        <taxon>Teleostei</taxon>
        <taxon>Neoteleostei</taxon>
        <taxon>Acanthomorphata</taxon>
        <taxon>Eupercaria</taxon>
        <taxon>Perciformes</taxon>
        <taxon>Cottioidei</taxon>
        <taxon>Cottales</taxon>
        <taxon>Liparidae</taxon>
        <taxon>Liparis</taxon>
    </lineage>
</organism>
<dbReference type="EMBL" id="SRLO01000205">
    <property type="protein sequence ID" value="TNN67356.1"/>
    <property type="molecule type" value="Genomic_DNA"/>
</dbReference>
<proteinExistence type="predicted"/>
<feature type="region of interest" description="Disordered" evidence="1">
    <location>
        <begin position="45"/>
        <end position="94"/>
    </location>
</feature>
<evidence type="ECO:0000313" key="3">
    <source>
        <dbReference type="Proteomes" id="UP000314294"/>
    </source>
</evidence>
<keyword evidence="3" id="KW-1185">Reference proteome</keyword>
<sequence length="157" mass="17178">MSNGFRIRFLFRTGPSSATAFLLGRLVLGAVLVHVLRSLCDNTGHRTTHSDRSCPCNHADSRPEKRTNEERGSSSTVTSSVCARGDGRVGGNTQSLQDELDRLCARNAPRLFMSDGFLSSATRPGEEILFLTLWSVGMKDTGVETLLYGFAVRLQLN</sequence>
<name>A0A4Z2HNC6_9TELE</name>
<comment type="caution">
    <text evidence="2">The sequence shown here is derived from an EMBL/GenBank/DDBJ whole genome shotgun (WGS) entry which is preliminary data.</text>
</comment>